<evidence type="ECO:0008006" key="3">
    <source>
        <dbReference type="Google" id="ProtNLM"/>
    </source>
</evidence>
<accession>A0ABZ0JLJ9</accession>
<dbReference type="RefSeq" id="WP_317844052.1">
    <property type="nucleotide sequence ID" value="NZ_CP126170.1"/>
</dbReference>
<evidence type="ECO:0000313" key="2">
    <source>
        <dbReference type="Proteomes" id="UP001302020"/>
    </source>
</evidence>
<proteinExistence type="predicted"/>
<keyword evidence="2" id="KW-1185">Reference proteome</keyword>
<protein>
    <recommendedName>
        <fullName evidence="3">DUF2190 domain-containing protein</fullName>
    </recommendedName>
</protein>
<gene>
    <name evidence="1" type="ORF">QN243_20200</name>
</gene>
<name>A0ABZ0JLJ9_9XANT</name>
<organism evidence="1 2">
    <name type="scientific">Xanthomonas rydalmerensis</name>
    <dbReference type="NCBI Taxonomy" id="3046274"/>
    <lineage>
        <taxon>Bacteria</taxon>
        <taxon>Pseudomonadati</taxon>
        <taxon>Pseudomonadota</taxon>
        <taxon>Gammaproteobacteria</taxon>
        <taxon>Lysobacterales</taxon>
        <taxon>Lysobacteraceae</taxon>
        <taxon>Xanthomonas</taxon>
    </lineage>
</organism>
<dbReference type="Proteomes" id="UP001302020">
    <property type="component" value="Chromosome"/>
</dbReference>
<sequence>MANYNATLQALTANTPPQRAQTNVLHGRIRYFESTFTVPAAGLAVADTITWGSIPVGARIIGHLGQLNFAAGTASSTINLGDAASAARHLAATSVAAAGTAVPQAATANGVAGFVVSDQSVNSTNNSTLISTVAGAALAAGQVITLRLPYVMD</sequence>
<dbReference type="EMBL" id="CP126172">
    <property type="protein sequence ID" value="WOS40684.1"/>
    <property type="molecule type" value="Genomic_DNA"/>
</dbReference>
<evidence type="ECO:0000313" key="1">
    <source>
        <dbReference type="EMBL" id="WOS40684.1"/>
    </source>
</evidence>
<reference evidence="1 2" key="1">
    <citation type="submission" date="2023-05" db="EMBL/GenBank/DDBJ databases">
        <title>Xanthomonas rydalmerenesis sp. nov., a novel Xanthomonas species isolated from Fragaria x ananassa.</title>
        <authorList>
            <person name="McKnight D.J.E."/>
            <person name="Wong-Bajracharya J."/>
            <person name="Okoh E.B."/>
            <person name="Snijders F."/>
            <person name="Lidbetter F."/>
            <person name="Webster J."/>
            <person name="Djordjevic S.P."/>
            <person name="Bogema D.R."/>
            <person name="Chapman T.A."/>
        </authorList>
    </citation>
    <scope>NUCLEOTIDE SEQUENCE [LARGE SCALE GENOMIC DNA]</scope>
    <source>
        <strain evidence="1 2">DAR34883</strain>
    </source>
</reference>